<evidence type="ECO:0000313" key="1">
    <source>
        <dbReference type="EMBL" id="MBJ7880980.1"/>
    </source>
</evidence>
<sequence>MINNKVRNRIKEVAKLKGVNNKLIAVLLDVHHTTVSQWMNNVYQPNNEHTNKLIELLEVGYHDLIINEESPVDTGLGKVLQNEFDNLTKTKNLPLKVTIVNKKTGKEVTVYNPEIVKVLEDLGKEHKKRNG</sequence>
<dbReference type="Proteomes" id="UP000662373">
    <property type="component" value="Unassembled WGS sequence"/>
</dbReference>
<dbReference type="EMBL" id="JAEHJZ010000022">
    <property type="protein sequence ID" value="MBJ7880980.1"/>
    <property type="molecule type" value="Genomic_DNA"/>
</dbReference>
<keyword evidence="2" id="KW-1185">Reference proteome</keyword>
<dbReference type="GO" id="GO:0003677">
    <property type="term" value="F:DNA binding"/>
    <property type="evidence" value="ECO:0007669"/>
    <property type="project" value="InterPro"/>
</dbReference>
<gene>
    <name evidence="1" type="ORF">JEM65_10020</name>
</gene>
<evidence type="ECO:0000313" key="2">
    <source>
        <dbReference type="Proteomes" id="UP000662373"/>
    </source>
</evidence>
<dbReference type="RefSeq" id="WP_199599039.1">
    <property type="nucleotide sequence ID" value="NZ_JAEHJZ010000022.1"/>
</dbReference>
<proteinExistence type="predicted"/>
<dbReference type="SUPFAM" id="SSF47413">
    <property type="entry name" value="lambda repressor-like DNA-binding domains"/>
    <property type="match status" value="1"/>
</dbReference>
<protein>
    <recommendedName>
        <fullName evidence="3">Helix-turn-helix transcriptional regulator</fullName>
    </recommendedName>
</protein>
<name>A0A934NCR6_9FLAO</name>
<comment type="caution">
    <text evidence="1">The sequence shown here is derived from an EMBL/GenBank/DDBJ whole genome shotgun (WGS) entry which is preliminary data.</text>
</comment>
<reference evidence="1 2" key="1">
    <citation type="submission" date="2020-09" db="EMBL/GenBank/DDBJ databases">
        <title>Draft genome of Gelidibacter salicanalis PAMC21136.</title>
        <authorList>
            <person name="Park H."/>
        </authorList>
    </citation>
    <scope>NUCLEOTIDE SEQUENCE [LARGE SCALE GENOMIC DNA]</scope>
    <source>
        <strain evidence="1 2">PAMC21136</strain>
    </source>
</reference>
<dbReference type="AlphaFoldDB" id="A0A934NCR6"/>
<dbReference type="Gene3D" id="1.10.260.40">
    <property type="entry name" value="lambda repressor-like DNA-binding domains"/>
    <property type="match status" value="1"/>
</dbReference>
<organism evidence="1 2">
    <name type="scientific">Gelidibacter salicanalis</name>
    <dbReference type="NCBI Taxonomy" id="291193"/>
    <lineage>
        <taxon>Bacteria</taxon>
        <taxon>Pseudomonadati</taxon>
        <taxon>Bacteroidota</taxon>
        <taxon>Flavobacteriia</taxon>
        <taxon>Flavobacteriales</taxon>
        <taxon>Flavobacteriaceae</taxon>
        <taxon>Gelidibacter</taxon>
    </lineage>
</organism>
<dbReference type="InterPro" id="IPR010982">
    <property type="entry name" value="Lambda_DNA-bd_dom_sf"/>
</dbReference>
<evidence type="ECO:0008006" key="3">
    <source>
        <dbReference type="Google" id="ProtNLM"/>
    </source>
</evidence>
<accession>A0A934NCR6</accession>